<dbReference type="Proteomes" id="UP001362999">
    <property type="component" value="Unassembled WGS sequence"/>
</dbReference>
<proteinExistence type="predicted"/>
<feature type="region of interest" description="Disordered" evidence="1">
    <location>
        <begin position="123"/>
        <end position="221"/>
    </location>
</feature>
<reference evidence="3 4" key="1">
    <citation type="journal article" date="2024" name="J Genomics">
        <title>Draft genome sequencing and assembly of Favolaschia claudopus CIRM-BRFM 2984 isolated from oak limbs.</title>
        <authorList>
            <person name="Navarro D."/>
            <person name="Drula E."/>
            <person name="Chaduli D."/>
            <person name="Cazenave R."/>
            <person name="Ahrendt S."/>
            <person name="Wang J."/>
            <person name="Lipzen A."/>
            <person name="Daum C."/>
            <person name="Barry K."/>
            <person name="Grigoriev I.V."/>
            <person name="Favel A."/>
            <person name="Rosso M.N."/>
            <person name="Martin F."/>
        </authorList>
    </citation>
    <scope>NUCLEOTIDE SEQUENCE [LARGE SCALE GENOMIC DNA]</scope>
    <source>
        <strain evidence="3 4">CIRM-BRFM 2984</strain>
    </source>
</reference>
<protein>
    <submittedName>
        <fullName evidence="3">Uncharacterized protein</fullName>
    </submittedName>
</protein>
<sequence length="304" mass="32653">MILSPSLILSFLLTRHSYSASPLLETGARRQQHPIPLQARCDGDRRKARQSGDAMEANVEDPEAGGACVDKITLHQPPLPHDETRQSNRKRSRRGGASTASRIDDDHPNANATTIHLVLLHHAPSSSSDSSPPSPAPPSSSDSVHRLRRGPADYISCATSETHPHPYPSQPARIPTSSSLTMPIADPTPQRIDSESNAHRPSDPCIRNETTRGEDGTSDTNPLHAGVDWACGGCSGLRGAAGQPGRRGGMTCLSVVRCRVLSTGEDAEPGTKEVVVEVEALSSQAHYHRDKTRRRIRAKGHCGV</sequence>
<accession>A0AAW0CMI7</accession>
<dbReference type="AlphaFoldDB" id="A0AAW0CMI7"/>
<evidence type="ECO:0000313" key="4">
    <source>
        <dbReference type="Proteomes" id="UP001362999"/>
    </source>
</evidence>
<name>A0AAW0CMI7_9AGAR</name>
<organism evidence="3 4">
    <name type="scientific">Favolaschia claudopus</name>
    <dbReference type="NCBI Taxonomy" id="2862362"/>
    <lineage>
        <taxon>Eukaryota</taxon>
        <taxon>Fungi</taxon>
        <taxon>Dikarya</taxon>
        <taxon>Basidiomycota</taxon>
        <taxon>Agaricomycotina</taxon>
        <taxon>Agaricomycetes</taxon>
        <taxon>Agaricomycetidae</taxon>
        <taxon>Agaricales</taxon>
        <taxon>Marasmiineae</taxon>
        <taxon>Mycenaceae</taxon>
        <taxon>Favolaschia</taxon>
    </lineage>
</organism>
<evidence type="ECO:0000313" key="3">
    <source>
        <dbReference type="EMBL" id="KAK7039990.1"/>
    </source>
</evidence>
<feature type="region of interest" description="Disordered" evidence="1">
    <location>
        <begin position="24"/>
        <end position="110"/>
    </location>
</feature>
<gene>
    <name evidence="3" type="ORF">R3P38DRAFT_496081</name>
</gene>
<dbReference type="EMBL" id="JAWWNJ010000016">
    <property type="protein sequence ID" value="KAK7039990.1"/>
    <property type="molecule type" value="Genomic_DNA"/>
</dbReference>
<feature type="compositionally biased region" description="Basic and acidic residues" evidence="1">
    <location>
        <begin position="192"/>
        <end position="202"/>
    </location>
</feature>
<evidence type="ECO:0000256" key="2">
    <source>
        <dbReference type="SAM" id="SignalP"/>
    </source>
</evidence>
<evidence type="ECO:0000256" key="1">
    <source>
        <dbReference type="SAM" id="MobiDB-lite"/>
    </source>
</evidence>
<keyword evidence="2" id="KW-0732">Signal</keyword>
<comment type="caution">
    <text evidence="3">The sequence shown here is derived from an EMBL/GenBank/DDBJ whole genome shotgun (WGS) entry which is preliminary data.</text>
</comment>
<feature type="chain" id="PRO_5044001678" evidence="2">
    <location>
        <begin position="20"/>
        <end position="304"/>
    </location>
</feature>
<keyword evidence="4" id="KW-1185">Reference proteome</keyword>
<feature type="signal peptide" evidence="2">
    <location>
        <begin position="1"/>
        <end position="19"/>
    </location>
</feature>